<dbReference type="AlphaFoldDB" id="K0T6C9"/>
<evidence type="ECO:0000313" key="3">
    <source>
        <dbReference type="Proteomes" id="UP000266841"/>
    </source>
</evidence>
<dbReference type="Proteomes" id="UP000266841">
    <property type="component" value="Unassembled WGS sequence"/>
</dbReference>
<name>K0T6C9_THAOC</name>
<reference evidence="2 3" key="1">
    <citation type="journal article" date="2012" name="Genome Biol.">
        <title>Genome and low-iron response of an oceanic diatom adapted to chronic iron limitation.</title>
        <authorList>
            <person name="Lommer M."/>
            <person name="Specht M."/>
            <person name="Roy A.S."/>
            <person name="Kraemer L."/>
            <person name="Andreson R."/>
            <person name="Gutowska M.A."/>
            <person name="Wolf J."/>
            <person name="Bergner S.V."/>
            <person name="Schilhabel M.B."/>
            <person name="Klostermeier U.C."/>
            <person name="Beiko R.G."/>
            <person name="Rosenstiel P."/>
            <person name="Hippler M."/>
            <person name="Laroche J."/>
        </authorList>
    </citation>
    <scope>NUCLEOTIDE SEQUENCE [LARGE SCALE GENOMIC DNA]</scope>
    <source>
        <strain evidence="2 3">CCMP1005</strain>
    </source>
</reference>
<proteinExistence type="predicted"/>
<accession>K0T6C9</accession>
<organism evidence="2 3">
    <name type="scientific">Thalassiosira oceanica</name>
    <name type="common">Marine diatom</name>
    <dbReference type="NCBI Taxonomy" id="159749"/>
    <lineage>
        <taxon>Eukaryota</taxon>
        <taxon>Sar</taxon>
        <taxon>Stramenopiles</taxon>
        <taxon>Ochrophyta</taxon>
        <taxon>Bacillariophyta</taxon>
        <taxon>Coscinodiscophyceae</taxon>
        <taxon>Thalassiosirophycidae</taxon>
        <taxon>Thalassiosirales</taxon>
        <taxon>Thalassiosiraceae</taxon>
        <taxon>Thalassiosira</taxon>
    </lineage>
</organism>
<gene>
    <name evidence="2" type="ORF">THAOC_03977</name>
</gene>
<evidence type="ECO:0000256" key="1">
    <source>
        <dbReference type="SAM" id="MobiDB-lite"/>
    </source>
</evidence>
<keyword evidence="3" id="KW-1185">Reference proteome</keyword>
<evidence type="ECO:0000313" key="2">
    <source>
        <dbReference type="EMBL" id="EJK74348.1"/>
    </source>
</evidence>
<feature type="region of interest" description="Disordered" evidence="1">
    <location>
        <begin position="70"/>
        <end position="93"/>
    </location>
</feature>
<sequence>MFSVNAGPIMNASPLQVFLNDFSTGAVDWTLRLADSRPSGRFVCSEHNLSHYWRDLTLMVRIGGLFGSSTAPGTRHNTNSQKSQVPNLTGNISPGNRRRTLRLEGTRYATSWQSATFWTHLTV</sequence>
<protein>
    <submittedName>
        <fullName evidence="2">Uncharacterized protein</fullName>
    </submittedName>
</protein>
<comment type="caution">
    <text evidence="2">The sequence shown here is derived from an EMBL/GenBank/DDBJ whole genome shotgun (WGS) entry which is preliminary data.</text>
</comment>
<dbReference type="EMBL" id="AGNL01003762">
    <property type="protein sequence ID" value="EJK74348.1"/>
    <property type="molecule type" value="Genomic_DNA"/>
</dbReference>